<sequence>MAFEREIHAVGHHLQTQVHGLAEGQKDAYARSAFNRYYYSVFLKSRELFRALNPSWSKTPHADYPLILRGDVRKQLKKGWTRARKGGDGQLMRDAEAALRAVEALSGLLEKAYAIRVVADYEPEEVVDFSGGDRFSLKEVEITSAHAWRSQCDTFCSEIHSVWIQVNV</sequence>
<proteinExistence type="predicted"/>
<organism evidence="1 2">
    <name type="scientific">Leisingera caerulea</name>
    <name type="common">Phaeobacter caeruleus</name>
    <dbReference type="NCBI Taxonomy" id="506591"/>
    <lineage>
        <taxon>Bacteria</taxon>
        <taxon>Pseudomonadati</taxon>
        <taxon>Pseudomonadota</taxon>
        <taxon>Alphaproteobacteria</taxon>
        <taxon>Rhodobacterales</taxon>
        <taxon>Roseobacteraceae</taxon>
        <taxon>Leisingera</taxon>
    </lineage>
</organism>
<gene>
    <name evidence="1" type="ORF">K3721_19085</name>
</gene>
<protein>
    <recommendedName>
        <fullName evidence="3">HEPN domain-containing protein</fullName>
    </recommendedName>
</protein>
<evidence type="ECO:0000313" key="2">
    <source>
        <dbReference type="Proteomes" id="UP001058713"/>
    </source>
</evidence>
<dbReference type="EMBL" id="CP081071">
    <property type="protein sequence ID" value="UWQ55940.1"/>
    <property type="molecule type" value="Genomic_DNA"/>
</dbReference>
<evidence type="ECO:0000313" key="1">
    <source>
        <dbReference type="EMBL" id="UWQ55940.1"/>
    </source>
</evidence>
<name>A0A9Q9LYE7_LEICA</name>
<reference evidence="1" key="1">
    <citation type="submission" date="2021-08" db="EMBL/GenBank/DDBJ databases">
        <authorList>
            <person name="Nwanade C."/>
            <person name="Wang M."/>
            <person name="Masoudi A."/>
            <person name="Yu Z."/>
            <person name="Liu J."/>
        </authorList>
    </citation>
    <scope>NUCLEOTIDE SEQUENCE</scope>
    <source>
        <strain evidence="1">S122</strain>
        <plasmid evidence="1">unnamed1</plasmid>
    </source>
</reference>
<keyword evidence="1" id="KW-0614">Plasmid</keyword>
<dbReference type="AlphaFoldDB" id="A0A9Q9LYE7"/>
<dbReference type="KEGG" id="lcae:K3721_19085"/>
<accession>A0A9Q9LYE7</accession>
<geneLocation type="plasmid" evidence="1 2">
    <name>unnamed1</name>
</geneLocation>
<dbReference type="RefSeq" id="WP_259972725.1">
    <property type="nucleotide sequence ID" value="NZ_CP081071.1"/>
</dbReference>
<dbReference type="Proteomes" id="UP001058713">
    <property type="component" value="Plasmid unnamed1"/>
</dbReference>
<evidence type="ECO:0008006" key="3">
    <source>
        <dbReference type="Google" id="ProtNLM"/>
    </source>
</evidence>